<dbReference type="GO" id="GO:0046872">
    <property type="term" value="F:metal ion binding"/>
    <property type="evidence" value="ECO:0007669"/>
    <property type="project" value="UniProtKB-KW"/>
</dbReference>
<dbReference type="SMART" id="SM00849">
    <property type="entry name" value="Lactamase_B"/>
    <property type="match status" value="1"/>
</dbReference>
<evidence type="ECO:0000313" key="4">
    <source>
        <dbReference type="Proteomes" id="UP000567179"/>
    </source>
</evidence>
<dbReference type="Proteomes" id="UP000567179">
    <property type="component" value="Unassembled WGS sequence"/>
</dbReference>
<evidence type="ECO:0000256" key="1">
    <source>
        <dbReference type="ARBA" id="ARBA00022723"/>
    </source>
</evidence>
<protein>
    <recommendedName>
        <fullName evidence="2">Metallo-beta-lactamase domain-containing protein</fullName>
    </recommendedName>
</protein>
<organism evidence="3 4">
    <name type="scientific">Psilocybe cf. subviscida</name>
    <dbReference type="NCBI Taxonomy" id="2480587"/>
    <lineage>
        <taxon>Eukaryota</taxon>
        <taxon>Fungi</taxon>
        <taxon>Dikarya</taxon>
        <taxon>Basidiomycota</taxon>
        <taxon>Agaricomycotina</taxon>
        <taxon>Agaricomycetes</taxon>
        <taxon>Agaricomycetidae</taxon>
        <taxon>Agaricales</taxon>
        <taxon>Agaricineae</taxon>
        <taxon>Strophariaceae</taxon>
        <taxon>Psilocybe</taxon>
    </lineage>
</organism>
<dbReference type="PANTHER" id="PTHR43084:SF1">
    <property type="entry name" value="PERSULFIDE DIOXYGENASE ETHE1, MITOCHONDRIAL"/>
    <property type="match status" value="1"/>
</dbReference>
<accession>A0A8H5FA17</accession>
<dbReference type="Pfam" id="PF00753">
    <property type="entry name" value="Lactamase_B"/>
    <property type="match status" value="1"/>
</dbReference>
<dbReference type="InterPro" id="IPR044528">
    <property type="entry name" value="POD-like_MBL-fold"/>
</dbReference>
<evidence type="ECO:0000259" key="2">
    <source>
        <dbReference type="SMART" id="SM00849"/>
    </source>
</evidence>
<dbReference type="GO" id="GO:0006749">
    <property type="term" value="P:glutathione metabolic process"/>
    <property type="evidence" value="ECO:0007669"/>
    <property type="project" value="InterPro"/>
</dbReference>
<keyword evidence="1" id="KW-0479">Metal-binding</keyword>
<dbReference type="CDD" id="cd07724">
    <property type="entry name" value="POD-like_MBL-fold"/>
    <property type="match status" value="1"/>
</dbReference>
<reference evidence="3 4" key="1">
    <citation type="journal article" date="2020" name="ISME J.">
        <title>Uncovering the hidden diversity of litter-decomposition mechanisms in mushroom-forming fungi.</title>
        <authorList>
            <person name="Floudas D."/>
            <person name="Bentzer J."/>
            <person name="Ahren D."/>
            <person name="Johansson T."/>
            <person name="Persson P."/>
            <person name="Tunlid A."/>
        </authorList>
    </citation>
    <scope>NUCLEOTIDE SEQUENCE [LARGE SCALE GENOMIC DNA]</scope>
    <source>
        <strain evidence="3 4">CBS 101986</strain>
    </source>
</reference>
<dbReference type="OrthoDB" id="449487at2759"/>
<dbReference type="InterPro" id="IPR051682">
    <property type="entry name" value="Mito_Persulfide_Diox"/>
</dbReference>
<dbReference type="AlphaFoldDB" id="A0A8H5FA17"/>
<dbReference type="SUPFAM" id="SSF56281">
    <property type="entry name" value="Metallo-hydrolase/oxidoreductase"/>
    <property type="match status" value="1"/>
</dbReference>
<dbReference type="PANTHER" id="PTHR43084">
    <property type="entry name" value="PERSULFIDE DIOXYGENASE ETHE1"/>
    <property type="match status" value="1"/>
</dbReference>
<gene>
    <name evidence="3" type="ORF">D9619_011716</name>
</gene>
<dbReference type="GO" id="GO:0050313">
    <property type="term" value="F:sulfur dioxygenase activity"/>
    <property type="evidence" value="ECO:0007669"/>
    <property type="project" value="InterPro"/>
</dbReference>
<dbReference type="InterPro" id="IPR001279">
    <property type="entry name" value="Metallo-B-lactamas"/>
</dbReference>
<dbReference type="GO" id="GO:0070813">
    <property type="term" value="P:hydrogen sulfide metabolic process"/>
    <property type="evidence" value="ECO:0007669"/>
    <property type="project" value="TreeGrafter"/>
</dbReference>
<keyword evidence="4" id="KW-1185">Reference proteome</keyword>
<evidence type="ECO:0000313" key="3">
    <source>
        <dbReference type="EMBL" id="KAF5328708.1"/>
    </source>
</evidence>
<comment type="caution">
    <text evidence="3">The sequence shown here is derived from an EMBL/GenBank/DDBJ whole genome shotgun (WGS) entry which is preliminary data.</text>
</comment>
<sequence length="342" mass="38342">MLRSYLRAASTIPQRSLHLSHTSIRRSIACRTCTPPRGRAYATTAIPQPGPNCSENFRTFTGQPGKPDIYSFWEKQTCTWQYVVADPVTSKALIIDPVLDFDKANGRVSTETADCMLDFIERRGLKITRIMETHAHADHLTSSQYLKTKLGGNVPVCIGKRITKVQETFAPRYHVQPTELQHTFDVYLEDNEVFKLGDLEFEVMHLPGHTPDHVAYRVDSCVFTGDSIFEPDVGSARADFPGGSAKDLYKSLRKLMGLPGDYKLFVGHDYPPEGREPNCVSTVDRHKATNKHINSTVDEPTFIKVREDRDKLLAAPRLLHPSLQVNIRGGRVPAKLVDPASK</sequence>
<name>A0A8H5FA17_9AGAR</name>
<dbReference type="InterPro" id="IPR036866">
    <property type="entry name" value="RibonucZ/Hydroxyglut_hydro"/>
</dbReference>
<dbReference type="EMBL" id="JAACJJ010000003">
    <property type="protein sequence ID" value="KAF5328708.1"/>
    <property type="molecule type" value="Genomic_DNA"/>
</dbReference>
<feature type="domain" description="Metallo-beta-lactamase" evidence="2">
    <location>
        <begin position="78"/>
        <end position="268"/>
    </location>
</feature>
<proteinExistence type="predicted"/>
<dbReference type="Gene3D" id="3.60.15.10">
    <property type="entry name" value="Ribonuclease Z/Hydroxyacylglutathione hydrolase-like"/>
    <property type="match status" value="1"/>
</dbReference>